<evidence type="ECO:0000313" key="3">
    <source>
        <dbReference type="EMBL" id="KAF2644881.1"/>
    </source>
</evidence>
<dbReference type="OrthoDB" id="5414285at2759"/>
<evidence type="ECO:0000313" key="4">
    <source>
        <dbReference type="Proteomes" id="UP000799753"/>
    </source>
</evidence>
<feature type="compositionally biased region" description="Basic and acidic residues" evidence="1">
    <location>
        <begin position="229"/>
        <end position="244"/>
    </location>
</feature>
<protein>
    <recommendedName>
        <fullName evidence="5">Acid phosphatase-like protein</fullName>
    </recommendedName>
</protein>
<evidence type="ECO:0000256" key="2">
    <source>
        <dbReference type="SAM" id="Phobius"/>
    </source>
</evidence>
<dbReference type="AlphaFoldDB" id="A0A6A6SDD6"/>
<feature type="compositionally biased region" description="Low complexity" evidence="1">
    <location>
        <begin position="209"/>
        <end position="220"/>
    </location>
</feature>
<name>A0A6A6SDD6_9PLEO</name>
<sequence length="244" mass="26176">MNGGVVFLIILIFLVLGGYGGWVLYSRMQANKLGLPPPSLNPFASSSSSTTESNYPGPAPVGIKGWFDAQVYKFKNRNNRSAVGAYEASSGAYNDSSAPRGRGAGSRLDPDEAWDARVGNEAYYEEQELGLQDPLHGRSGSGGPASSNPFESSPYGAPSPAFQEPERGRSRTREYDDRNALQNPFGDDHAAASLRGVSPRPLDQHVDTSYGGAASVGAYAPQGQHKKDKSSPTESRRSLFREDI</sequence>
<reference evidence="3" key="1">
    <citation type="journal article" date="2020" name="Stud. Mycol.">
        <title>101 Dothideomycetes genomes: a test case for predicting lifestyles and emergence of pathogens.</title>
        <authorList>
            <person name="Haridas S."/>
            <person name="Albert R."/>
            <person name="Binder M."/>
            <person name="Bloem J."/>
            <person name="Labutti K."/>
            <person name="Salamov A."/>
            <person name="Andreopoulos B."/>
            <person name="Baker S."/>
            <person name="Barry K."/>
            <person name="Bills G."/>
            <person name="Bluhm B."/>
            <person name="Cannon C."/>
            <person name="Castanera R."/>
            <person name="Culley D."/>
            <person name="Daum C."/>
            <person name="Ezra D."/>
            <person name="Gonzalez J."/>
            <person name="Henrissat B."/>
            <person name="Kuo A."/>
            <person name="Liang C."/>
            <person name="Lipzen A."/>
            <person name="Lutzoni F."/>
            <person name="Magnuson J."/>
            <person name="Mondo S."/>
            <person name="Nolan M."/>
            <person name="Ohm R."/>
            <person name="Pangilinan J."/>
            <person name="Park H.-J."/>
            <person name="Ramirez L."/>
            <person name="Alfaro M."/>
            <person name="Sun H."/>
            <person name="Tritt A."/>
            <person name="Yoshinaga Y."/>
            <person name="Zwiers L.-H."/>
            <person name="Turgeon B."/>
            <person name="Goodwin S."/>
            <person name="Spatafora J."/>
            <person name="Crous P."/>
            <person name="Grigoriev I."/>
        </authorList>
    </citation>
    <scope>NUCLEOTIDE SEQUENCE</scope>
    <source>
        <strain evidence="3">CBS 473.64</strain>
    </source>
</reference>
<keyword evidence="2" id="KW-1133">Transmembrane helix</keyword>
<keyword evidence="4" id="KW-1185">Reference proteome</keyword>
<evidence type="ECO:0000256" key="1">
    <source>
        <dbReference type="SAM" id="MobiDB-lite"/>
    </source>
</evidence>
<keyword evidence="2" id="KW-0812">Transmembrane</keyword>
<feature type="region of interest" description="Disordered" evidence="1">
    <location>
        <begin position="87"/>
        <end position="111"/>
    </location>
</feature>
<accession>A0A6A6SDD6</accession>
<dbReference type="EMBL" id="MU006778">
    <property type="protein sequence ID" value="KAF2644881.1"/>
    <property type="molecule type" value="Genomic_DNA"/>
</dbReference>
<evidence type="ECO:0008006" key="5">
    <source>
        <dbReference type="Google" id="ProtNLM"/>
    </source>
</evidence>
<feature type="compositionally biased region" description="Basic and acidic residues" evidence="1">
    <location>
        <begin position="164"/>
        <end position="179"/>
    </location>
</feature>
<proteinExistence type="predicted"/>
<dbReference type="Proteomes" id="UP000799753">
    <property type="component" value="Unassembled WGS sequence"/>
</dbReference>
<keyword evidence="2" id="KW-0472">Membrane</keyword>
<feature type="transmembrane region" description="Helical" evidence="2">
    <location>
        <begin position="6"/>
        <end position="25"/>
    </location>
</feature>
<feature type="region of interest" description="Disordered" evidence="1">
    <location>
        <begin position="132"/>
        <end position="244"/>
    </location>
</feature>
<gene>
    <name evidence="3" type="ORF">P280DRAFT_466146</name>
</gene>
<organism evidence="3 4">
    <name type="scientific">Massarina eburnea CBS 473.64</name>
    <dbReference type="NCBI Taxonomy" id="1395130"/>
    <lineage>
        <taxon>Eukaryota</taxon>
        <taxon>Fungi</taxon>
        <taxon>Dikarya</taxon>
        <taxon>Ascomycota</taxon>
        <taxon>Pezizomycotina</taxon>
        <taxon>Dothideomycetes</taxon>
        <taxon>Pleosporomycetidae</taxon>
        <taxon>Pleosporales</taxon>
        <taxon>Massarineae</taxon>
        <taxon>Massarinaceae</taxon>
        <taxon>Massarina</taxon>
    </lineage>
</organism>